<dbReference type="GO" id="GO:0007064">
    <property type="term" value="P:mitotic sister chromatid cohesion"/>
    <property type="evidence" value="ECO:0007669"/>
    <property type="project" value="InterPro"/>
</dbReference>
<keyword evidence="4" id="KW-0539">Nucleus</keyword>
<keyword evidence="5" id="KW-0131">Cell cycle</keyword>
<evidence type="ECO:0000256" key="1">
    <source>
        <dbReference type="ARBA" id="ARBA00004123"/>
    </source>
</evidence>
<evidence type="ECO:0000313" key="7">
    <source>
        <dbReference type="Proteomes" id="UP000007431"/>
    </source>
</evidence>
<dbReference type="GO" id="GO:0051301">
    <property type="term" value="P:cell division"/>
    <property type="evidence" value="ECO:0007669"/>
    <property type="project" value="UniProtKB-KW"/>
</dbReference>
<dbReference type="eggNOG" id="KOG1525">
    <property type="taxonomic scope" value="Eukaryota"/>
</dbReference>
<dbReference type="Gene3D" id="1.25.10.10">
    <property type="entry name" value="Leucine-rich Repeat Variant"/>
    <property type="match status" value="1"/>
</dbReference>
<dbReference type="PANTHER" id="PTHR12663">
    <property type="entry name" value="ANDROGEN INDUCED INHIBITOR OF PROLIFERATION AS3 / PDS5-RELATED"/>
    <property type="match status" value="1"/>
</dbReference>
<protein>
    <submittedName>
        <fullName evidence="6">Uncharacterized protein</fullName>
    </submittedName>
</protein>
<dbReference type="PANTHER" id="PTHR12663:SF0">
    <property type="entry name" value="PRECOCIOUS DISSOCIATION OF SISTERS 5, ISOFORM A"/>
    <property type="match status" value="1"/>
</dbReference>
<reference evidence="6 7" key="1">
    <citation type="journal article" date="2010" name="Nat. Biotechnol.">
        <title>Genome sequence of the model mushroom Schizophyllum commune.</title>
        <authorList>
            <person name="Ohm R.A."/>
            <person name="de Jong J.F."/>
            <person name="Lugones L.G."/>
            <person name="Aerts A."/>
            <person name="Kothe E."/>
            <person name="Stajich J.E."/>
            <person name="de Vries R.P."/>
            <person name="Record E."/>
            <person name="Levasseur A."/>
            <person name="Baker S.E."/>
            <person name="Bartholomew K.A."/>
            <person name="Coutinho P.M."/>
            <person name="Erdmann S."/>
            <person name="Fowler T.J."/>
            <person name="Gathman A.C."/>
            <person name="Lombard V."/>
            <person name="Henrissat B."/>
            <person name="Knabe N."/>
            <person name="Kuees U."/>
            <person name="Lilly W.W."/>
            <person name="Lindquist E."/>
            <person name="Lucas S."/>
            <person name="Magnuson J.K."/>
            <person name="Piumi F."/>
            <person name="Raudaskoski M."/>
            <person name="Salamov A."/>
            <person name="Schmutz J."/>
            <person name="Schwarze F.W.M.R."/>
            <person name="vanKuyk P.A."/>
            <person name="Horton J.S."/>
            <person name="Grigoriev I.V."/>
            <person name="Woesten H.A.B."/>
        </authorList>
    </citation>
    <scope>NUCLEOTIDE SEQUENCE [LARGE SCALE GENOMIC DNA]</scope>
    <source>
        <strain evidence="7">H4-8 / FGSC 9210</strain>
    </source>
</reference>
<gene>
    <name evidence="6" type="ORF">SCHCODRAFT_59651</name>
</gene>
<evidence type="ECO:0000256" key="5">
    <source>
        <dbReference type="ARBA" id="ARBA00023306"/>
    </source>
</evidence>
<dbReference type="GO" id="GO:0006281">
    <property type="term" value="P:DNA repair"/>
    <property type="evidence" value="ECO:0007669"/>
    <property type="project" value="TreeGrafter"/>
</dbReference>
<keyword evidence="3" id="KW-0498">Mitosis</keyword>
<dbReference type="CDD" id="cd19953">
    <property type="entry name" value="PDS5"/>
    <property type="match status" value="1"/>
</dbReference>
<proteinExistence type="predicted"/>
<evidence type="ECO:0000256" key="3">
    <source>
        <dbReference type="ARBA" id="ARBA00022776"/>
    </source>
</evidence>
<dbReference type="EMBL" id="GL377310">
    <property type="protein sequence ID" value="EFI93685.1"/>
    <property type="molecule type" value="Genomic_DNA"/>
</dbReference>
<evidence type="ECO:0000313" key="6">
    <source>
        <dbReference type="EMBL" id="EFI93685.1"/>
    </source>
</evidence>
<evidence type="ECO:0000256" key="4">
    <source>
        <dbReference type="ARBA" id="ARBA00023242"/>
    </source>
</evidence>
<dbReference type="Pfam" id="PF20168">
    <property type="entry name" value="PDS5"/>
    <property type="match status" value="1"/>
</dbReference>
<dbReference type="InterPro" id="IPR016024">
    <property type="entry name" value="ARM-type_fold"/>
</dbReference>
<dbReference type="Proteomes" id="UP000007431">
    <property type="component" value="Unassembled WGS sequence"/>
</dbReference>
<sequence>MAPSTRQAAQPTPRKLNFREKLLAKGTSTDALLKKLKTLHEQLRILGEDQDNVDQASLQGVRKELVNKSITLHKDRGVKAYAACCLADILKLYAPEAPYSDDELRDIFQFFFQQLMTGLKGADSPYYDQYYYLLFSLSEVKSIVLICDIPSAEELMVTLFNDFFVLARRNLPKKIEMFMQDIMVAVLEEASVIPNDIIDKLIAQFKTGDSVRTNKSARRVAAHVLTECADKLTTRVLSYFTDIITTQPDFEEGEDYEEIREAHEIIQRLNRACPAVLVTLIPQLEEELRVETVETRLIATAALGSMYADPNGTDLVKKFPALWNVWLGRKNDKALAVRLKFVEATRALLVNLQEHRAAIEEALQSKLLDPDEKVRAAVCRVYAQLDYETVLHHVGEDQLRAIAGRGVDKRASVRMEAMTCLGKIYNQAYPQIENNDAQAVRRFSWIPQEILTSAGVNLEVRHIAEQVLLEYILPLPTPNSPSTSKNVEVDEVAWTERLLNVMQYLLKEQVNTLLSTDTLLYRRPSVYDHFVDACVEFNGGTIDNGEEQITRKLNAVIQHLTSAFPDPVKAADDLRTFAKMNESRLYKLLRNAMDIQVDLKSLVKSTNELLRRIESQSPAILQTMSIFLRRSSLRIINTSSIPTLLRRMRAGADGSDRRKSNAAQLQARISAEHARTVLRYVSKHAPALFMPHAAALGAIVSKSEDAAVLETGLQALAALAMHDETLAPGDSRTMDRMRELVMGENERHAKFAARFLAFSQEKETACVQVIDDILEHIEEATPEQLVAHVAVLVQFARYQPDAFEQKSETIMAFLLKEVLLKAIPPDDVRLTLHETDETAEWIPDEEMWPALRAKILAVKACRWRCLSYASGDKALMIARPVLVMLMNLLEGNGTFLKEPEKCAMSRMRLQAAISLLHLSTVTVYAAQITKRMVRLAIVVQDTCYDVRHAFLSRMCVFGGVRKLPPRFNVIPFLTVHDPELDIKNMASAYINNCMRRFPAAIRVEYIESIFIHLLHLLAHHPDMDGTHDALVDMANYIKFYLELVANEETVSLLYHLAMKGKTVRDMDDAYNENLWMICELAQELIKLRSHAHGWNIQSYPGKVKLPPDILRPQVSPEAANAVVKQVYLSDETLAWVRESTKPAQNKVSAIHGFDTPC</sequence>
<dbReference type="InParanoid" id="D8QDI4"/>
<name>D8QDI4_SCHCM</name>
<dbReference type="InterPro" id="IPR039776">
    <property type="entry name" value="Pds5"/>
</dbReference>
<dbReference type="InterPro" id="IPR011989">
    <property type="entry name" value="ARM-like"/>
</dbReference>
<dbReference type="OMA" id="YPPAYNM"/>
<dbReference type="GO" id="GO:0005634">
    <property type="term" value="C:nucleus"/>
    <property type="evidence" value="ECO:0007669"/>
    <property type="project" value="UniProtKB-SubCell"/>
</dbReference>
<dbReference type="AlphaFoldDB" id="D8QDI4"/>
<accession>D8QDI4</accession>
<organism evidence="7">
    <name type="scientific">Schizophyllum commune (strain H4-8 / FGSC 9210)</name>
    <name type="common">Split gill fungus</name>
    <dbReference type="NCBI Taxonomy" id="578458"/>
    <lineage>
        <taxon>Eukaryota</taxon>
        <taxon>Fungi</taxon>
        <taxon>Dikarya</taxon>
        <taxon>Basidiomycota</taxon>
        <taxon>Agaricomycotina</taxon>
        <taxon>Agaricomycetes</taxon>
        <taxon>Agaricomycetidae</taxon>
        <taxon>Agaricales</taxon>
        <taxon>Schizophyllaceae</taxon>
        <taxon>Schizophyllum</taxon>
    </lineage>
</organism>
<keyword evidence="7" id="KW-1185">Reference proteome</keyword>
<keyword evidence="2" id="KW-0132">Cell division</keyword>
<dbReference type="HOGENOM" id="CLU_002562_1_0_1"/>
<dbReference type="FunCoup" id="D8QDI4">
    <property type="interactions" value="513"/>
</dbReference>
<dbReference type="GO" id="GO:0000785">
    <property type="term" value="C:chromatin"/>
    <property type="evidence" value="ECO:0007669"/>
    <property type="project" value="TreeGrafter"/>
</dbReference>
<comment type="subcellular location">
    <subcellularLocation>
        <location evidence="1">Nucleus</location>
    </subcellularLocation>
</comment>
<dbReference type="SUPFAM" id="SSF48371">
    <property type="entry name" value="ARM repeat"/>
    <property type="match status" value="1"/>
</dbReference>
<dbReference type="VEuPathDB" id="FungiDB:SCHCODRAFT_02513790"/>
<evidence type="ECO:0000256" key="2">
    <source>
        <dbReference type="ARBA" id="ARBA00022618"/>
    </source>
</evidence>
<dbReference type="STRING" id="578458.D8QDI4"/>